<organism evidence="1 2">
    <name type="scientific">Lindgomyces ingoldianus</name>
    <dbReference type="NCBI Taxonomy" id="673940"/>
    <lineage>
        <taxon>Eukaryota</taxon>
        <taxon>Fungi</taxon>
        <taxon>Dikarya</taxon>
        <taxon>Ascomycota</taxon>
        <taxon>Pezizomycotina</taxon>
        <taxon>Dothideomycetes</taxon>
        <taxon>Pleosporomycetidae</taxon>
        <taxon>Pleosporales</taxon>
        <taxon>Lindgomycetaceae</taxon>
        <taxon>Lindgomyces</taxon>
    </lineage>
</organism>
<keyword evidence="2" id="KW-1185">Reference proteome</keyword>
<proteinExistence type="predicted"/>
<evidence type="ECO:0000313" key="1">
    <source>
        <dbReference type="EMBL" id="KAF2471859.1"/>
    </source>
</evidence>
<evidence type="ECO:0000313" key="2">
    <source>
        <dbReference type="Proteomes" id="UP000799755"/>
    </source>
</evidence>
<accession>A0ACB6QXT3</accession>
<comment type="caution">
    <text evidence="1">The sequence shown here is derived from an EMBL/GenBank/DDBJ whole genome shotgun (WGS) entry which is preliminary data.</text>
</comment>
<dbReference type="EMBL" id="MU003504">
    <property type="protein sequence ID" value="KAF2471859.1"/>
    <property type="molecule type" value="Genomic_DNA"/>
</dbReference>
<protein>
    <submittedName>
        <fullName evidence="1">Uncharacterized protein</fullName>
    </submittedName>
</protein>
<dbReference type="Proteomes" id="UP000799755">
    <property type="component" value="Unassembled WGS sequence"/>
</dbReference>
<name>A0ACB6QXT3_9PLEO</name>
<sequence>MSQAPLAQSADRAVLFARLGLSSQNESVHKMMLAEAQVGRDRLSTQPANLTAQSSQDPNVQPYYKWDEISETAKHREILAIVKRADFRTRPYYEMGSYYEGGNEENWVISPWYRCLVADLGNASWKFPRIHHMSGILTGGLFDGVFHKQDTVVRWYLWHSFRYRDNRDNSRNSKATVNGAHQGHPGPGLPWDPARHC</sequence>
<gene>
    <name evidence="1" type="ORF">BDR25DRAFT_367738</name>
</gene>
<reference evidence="1" key="1">
    <citation type="journal article" date="2020" name="Stud. Mycol.">
        <title>101 Dothideomycetes genomes: a test case for predicting lifestyles and emergence of pathogens.</title>
        <authorList>
            <person name="Haridas S."/>
            <person name="Albert R."/>
            <person name="Binder M."/>
            <person name="Bloem J."/>
            <person name="Labutti K."/>
            <person name="Salamov A."/>
            <person name="Andreopoulos B."/>
            <person name="Baker S."/>
            <person name="Barry K."/>
            <person name="Bills G."/>
            <person name="Bluhm B."/>
            <person name="Cannon C."/>
            <person name="Castanera R."/>
            <person name="Culley D."/>
            <person name="Daum C."/>
            <person name="Ezra D."/>
            <person name="Gonzalez J."/>
            <person name="Henrissat B."/>
            <person name="Kuo A."/>
            <person name="Liang C."/>
            <person name="Lipzen A."/>
            <person name="Lutzoni F."/>
            <person name="Magnuson J."/>
            <person name="Mondo S."/>
            <person name="Nolan M."/>
            <person name="Ohm R."/>
            <person name="Pangilinan J."/>
            <person name="Park H.-J."/>
            <person name="Ramirez L."/>
            <person name="Alfaro M."/>
            <person name="Sun H."/>
            <person name="Tritt A."/>
            <person name="Yoshinaga Y."/>
            <person name="Zwiers L.-H."/>
            <person name="Turgeon B."/>
            <person name="Goodwin S."/>
            <person name="Spatafora J."/>
            <person name="Crous P."/>
            <person name="Grigoriev I."/>
        </authorList>
    </citation>
    <scope>NUCLEOTIDE SEQUENCE</scope>
    <source>
        <strain evidence="1">ATCC 200398</strain>
    </source>
</reference>